<reference evidence="3" key="2">
    <citation type="submission" date="2013-07" db="EMBL/GenBank/DDBJ databases">
        <authorList>
            <person name="Morais-Silva F.O."/>
            <person name="Rezende A.M."/>
            <person name="Pimentel C."/>
            <person name="Resende D.M."/>
            <person name="Santos C.I."/>
            <person name="Clemente C."/>
            <person name="de Oliveira L.M."/>
            <person name="da Silva S.M."/>
            <person name="Costa D.A."/>
            <person name="Varela-Raposo A."/>
            <person name="Horacio E.C.A."/>
            <person name="Matos M."/>
            <person name="Flores O."/>
            <person name="Ruiz J.C."/>
            <person name="Rodrigues-Pousada C."/>
        </authorList>
    </citation>
    <scope>NUCLEOTIDE SEQUENCE [LARGE SCALE GENOMIC DNA]</scope>
    <source>
        <strain evidence="3">ATCC 19364 / DSM 1382 / NCIMB 9332 / VKM B-1759</strain>
    </source>
</reference>
<dbReference type="AlphaFoldDB" id="T2G8H5"/>
<dbReference type="InterPro" id="IPR011063">
    <property type="entry name" value="TilS/TtcA_N"/>
</dbReference>
<evidence type="ECO:0000313" key="2">
    <source>
        <dbReference type="EMBL" id="AGW12192.1"/>
    </source>
</evidence>
<protein>
    <submittedName>
        <fullName evidence="2">Putative PP-loop domain protein</fullName>
    </submittedName>
</protein>
<evidence type="ECO:0000313" key="3">
    <source>
        <dbReference type="Proteomes" id="UP000016587"/>
    </source>
</evidence>
<dbReference type="EMBL" id="CP006585">
    <property type="protein sequence ID" value="AGW12192.1"/>
    <property type="molecule type" value="Genomic_DNA"/>
</dbReference>
<dbReference type="KEGG" id="dgg:DGI_0261"/>
<dbReference type="HOGENOM" id="CLU_026481_5_2_7"/>
<dbReference type="SUPFAM" id="SSF52402">
    <property type="entry name" value="Adenine nucleotide alpha hydrolases-like"/>
    <property type="match status" value="1"/>
</dbReference>
<organism evidence="2 3">
    <name type="scientific">Megalodesulfovibrio gigas (strain ATCC 19364 / DSM 1382 / NCIMB 9332 / VKM B-1759)</name>
    <name type="common">Desulfovibrio gigas</name>
    <dbReference type="NCBI Taxonomy" id="1121448"/>
    <lineage>
        <taxon>Bacteria</taxon>
        <taxon>Pseudomonadati</taxon>
        <taxon>Thermodesulfobacteriota</taxon>
        <taxon>Desulfovibrionia</taxon>
        <taxon>Desulfovibrionales</taxon>
        <taxon>Desulfovibrionaceae</taxon>
        <taxon>Megalodesulfovibrio</taxon>
    </lineage>
</organism>
<proteinExistence type="predicted"/>
<reference evidence="2 3" key="1">
    <citation type="journal article" date="2013" name="J. Bacteriol.">
        <title>Roles of HynAB and Ech, the only two hydrogenases found in the model sulfate reducer Desulfovibrio gigas.</title>
        <authorList>
            <person name="Morais-Silva F.O."/>
            <person name="Santos C.I."/>
            <person name="Rodrigues R."/>
            <person name="Pereira I.A."/>
            <person name="Rodrigues-Pousada C."/>
        </authorList>
    </citation>
    <scope>NUCLEOTIDE SEQUENCE [LARGE SCALE GENOMIC DNA]</scope>
    <source>
        <strain evidence="3">ATCC 19364 / DSM 1382 / NCIMB 9332 / VKM B-1759</strain>
    </source>
</reference>
<evidence type="ECO:0000259" key="1">
    <source>
        <dbReference type="Pfam" id="PF01171"/>
    </source>
</evidence>
<dbReference type="Gene3D" id="3.40.50.620">
    <property type="entry name" value="HUPs"/>
    <property type="match status" value="1"/>
</dbReference>
<dbReference type="PANTHER" id="PTHR43686:SF1">
    <property type="entry name" value="AMINOTRAN_5 DOMAIN-CONTAINING PROTEIN"/>
    <property type="match status" value="1"/>
</dbReference>
<gene>
    <name evidence="2" type="ORF">DGI_0261</name>
</gene>
<dbReference type="eggNOG" id="COG0037">
    <property type="taxonomic scope" value="Bacteria"/>
</dbReference>
<sequence>MEPIATSASLYPSAPGIVNSMRHRLNFVQKNCVASAGKLLHQSGTLFAGARIGVAVSGGVDSAVLLEVLRQRQRILPFPIELLCFHINPGFDFELHLKLRDWAASLGLAGVFERTEFGPRAFSEENRSNSPCFLCSSWRRTRLFDLCRQYGCTHLALGHHADDQAVTFFMNLFDNGRVDGLAPVESFFQGRLQVIRPLLWLEKSQLRRAARAWGLPVFENPCPASKEDAQGLALSNRARTTQWIREQVGGDPARKANVYNALRRHALARGARMPGGVVEES</sequence>
<feature type="domain" description="tRNA(Ile)-lysidine/2-thiocytidine synthase N-terminal" evidence="1">
    <location>
        <begin position="52"/>
        <end position="220"/>
    </location>
</feature>
<accession>T2G8H5</accession>
<keyword evidence="3" id="KW-1185">Reference proteome</keyword>
<dbReference type="PATRIC" id="fig|1121448.10.peg.266"/>
<dbReference type="Proteomes" id="UP000016587">
    <property type="component" value="Chromosome"/>
</dbReference>
<name>T2G8H5_MEGG1</name>
<dbReference type="PANTHER" id="PTHR43686">
    <property type="entry name" value="SULFURTRANSFERASE-RELATED"/>
    <property type="match status" value="1"/>
</dbReference>
<dbReference type="Pfam" id="PF01171">
    <property type="entry name" value="ATP_bind_3"/>
    <property type="match status" value="1"/>
</dbReference>
<dbReference type="InterPro" id="IPR014729">
    <property type="entry name" value="Rossmann-like_a/b/a_fold"/>
</dbReference>
<dbReference type="STRING" id="1121448.DGI_0261"/>